<dbReference type="FunFam" id="3.60.20.10:FF:000006">
    <property type="entry name" value="Glutamine--fructose-6-phosphate aminotransferase [isomerizing]"/>
    <property type="match status" value="1"/>
</dbReference>
<dbReference type="GO" id="GO:0006047">
    <property type="term" value="P:UDP-N-acetylglucosamine metabolic process"/>
    <property type="evidence" value="ECO:0007669"/>
    <property type="project" value="TreeGrafter"/>
</dbReference>
<evidence type="ECO:0000256" key="4">
    <source>
        <dbReference type="ARBA" id="ARBA00016090"/>
    </source>
</evidence>
<dbReference type="Gene3D" id="3.60.20.10">
    <property type="entry name" value="Glutamine Phosphoribosylpyrophosphate, subunit 1, domain 1"/>
    <property type="match status" value="1"/>
</dbReference>
<dbReference type="SUPFAM" id="SSF56235">
    <property type="entry name" value="N-terminal nucleophile aminohydrolases (Ntn hydrolases)"/>
    <property type="match status" value="1"/>
</dbReference>
<feature type="initiator methionine" description="Removed" evidence="10">
    <location>
        <position position="1"/>
    </location>
</feature>
<dbReference type="InterPro" id="IPR035490">
    <property type="entry name" value="GlmS/FrlB_SIS"/>
</dbReference>
<dbReference type="GO" id="GO:0004360">
    <property type="term" value="F:glutamine-fructose-6-phosphate transaminase (isomerizing) activity"/>
    <property type="evidence" value="ECO:0007669"/>
    <property type="project" value="UniProtKB-UniRule"/>
</dbReference>
<dbReference type="Gene3D" id="3.40.50.10490">
    <property type="entry name" value="Glucose-6-phosphate isomerase like protein, domain 1"/>
    <property type="match status" value="2"/>
</dbReference>
<comment type="caution">
    <text evidence="13">The sequence shown here is derived from an EMBL/GenBank/DDBJ whole genome shotgun (WGS) entry which is preliminary data.</text>
</comment>
<dbReference type="HAMAP" id="MF_00164">
    <property type="entry name" value="GlmS"/>
    <property type="match status" value="1"/>
</dbReference>
<feature type="domain" description="SIS" evidence="12">
    <location>
        <begin position="459"/>
        <end position="600"/>
    </location>
</feature>
<dbReference type="InterPro" id="IPR017932">
    <property type="entry name" value="GATase_2_dom"/>
</dbReference>
<keyword evidence="6 10" id="KW-0032">Aminotransferase</keyword>
<dbReference type="GO" id="GO:0097367">
    <property type="term" value="F:carbohydrate derivative binding"/>
    <property type="evidence" value="ECO:0007669"/>
    <property type="project" value="InterPro"/>
</dbReference>
<keyword evidence="9" id="KW-0315">Glutamine amidotransferase</keyword>
<organism evidence="13 14">
    <name type="scientific">Candidatus Syntrophonatronum acetioxidans</name>
    <dbReference type="NCBI Taxonomy" id="1795816"/>
    <lineage>
        <taxon>Bacteria</taxon>
        <taxon>Bacillati</taxon>
        <taxon>Bacillota</taxon>
        <taxon>Clostridia</taxon>
        <taxon>Eubacteriales</taxon>
        <taxon>Syntrophomonadaceae</taxon>
        <taxon>Candidatus Syntrophonatronum</taxon>
    </lineage>
</organism>
<feature type="active site" description="For Fru-6P isomerization activity" evidence="10">
    <location>
        <position position="605"/>
    </location>
</feature>
<dbReference type="GO" id="GO:0005829">
    <property type="term" value="C:cytosol"/>
    <property type="evidence" value="ECO:0007669"/>
    <property type="project" value="TreeGrafter"/>
</dbReference>
<dbReference type="InterPro" id="IPR005855">
    <property type="entry name" value="GFAT"/>
</dbReference>
<dbReference type="GO" id="GO:0006487">
    <property type="term" value="P:protein N-linked glycosylation"/>
    <property type="evidence" value="ECO:0007669"/>
    <property type="project" value="TreeGrafter"/>
</dbReference>
<keyword evidence="7 10" id="KW-0808">Transferase</keyword>
<dbReference type="AlphaFoldDB" id="A0A424YGE4"/>
<dbReference type="GO" id="GO:0005975">
    <property type="term" value="P:carbohydrate metabolic process"/>
    <property type="evidence" value="ECO:0007669"/>
    <property type="project" value="UniProtKB-UniRule"/>
</dbReference>
<dbReference type="Pfam" id="PF13522">
    <property type="entry name" value="GATase_6"/>
    <property type="match status" value="1"/>
</dbReference>
<dbReference type="InterPro" id="IPR035466">
    <property type="entry name" value="GlmS/AgaS_SIS"/>
</dbReference>
<keyword evidence="5 10" id="KW-0963">Cytoplasm</keyword>
<dbReference type="CDD" id="cd00714">
    <property type="entry name" value="GFAT"/>
    <property type="match status" value="1"/>
</dbReference>
<dbReference type="FunFam" id="3.40.50.10490:FF:000022">
    <property type="entry name" value="Glutamine--fructose-6-phosphate aminotransferase [isomerizing]"/>
    <property type="match status" value="1"/>
</dbReference>
<evidence type="ECO:0000313" key="14">
    <source>
        <dbReference type="Proteomes" id="UP000285138"/>
    </source>
</evidence>
<dbReference type="InterPro" id="IPR029055">
    <property type="entry name" value="Ntn_hydrolases_N"/>
</dbReference>
<sequence>MCGIVGYIGNNEAYPILIEGLKKLEYRGYDSAGIALFEKEKIDIIKTVGRLQQLEEKVDGNSPSCKMGIGHTRWATHGRPSDENSHPHRGCNGDFAVVHNGIIENYQKLKDWLIKEGHVFSSETDTEVLPHLIEHFYQGELITAVREAISRVEGSYALAVMCSREPDKIVCIRKDSPLVIGIGKDEKFIASDIPALLSYTRETYILDDGEIALVERNGVKILNGNGDTIDKDIFKVDWDQEAAEKGGFDHFMLKEIYEQPSAIKETLKGRLDLEKDRVDLKEISLTREEVQDLNKIIIVACGTAYHAGLVGKYALEKATRIPVEVELASEFRYRDPIIEPGKNLVIVISQSGETADTLAALRISRNMGASILAVTNVIGSSVAREGDSVFYTKAGPEIAVASTKAYITQLVAMYLIGLYLGQLRETISPEEVKEILEGLRCVPNQVESILANVEEVEELARKISSRENMFFIGRGLDYAVAQEGSLKLKEISYIHAESYAAGELKHGTLALVTEGVPVVALVTQRHVYEKTLSNIKEVSARDAYVIALALKGDEEIEKVADEVIYVPQNLDFLMPLLSVVPLQLLAYYAALIRDCDVDKPRNLAKSVTVE</sequence>
<evidence type="ECO:0000256" key="1">
    <source>
        <dbReference type="ARBA" id="ARBA00001031"/>
    </source>
</evidence>
<dbReference type="EC" id="2.6.1.16" evidence="3 10"/>
<dbReference type="NCBIfam" id="TIGR01135">
    <property type="entry name" value="glmS"/>
    <property type="match status" value="1"/>
</dbReference>
<dbReference type="Pfam" id="PF01380">
    <property type="entry name" value="SIS"/>
    <property type="match status" value="2"/>
</dbReference>
<evidence type="ECO:0000256" key="5">
    <source>
        <dbReference type="ARBA" id="ARBA00022490"/>
    </source>
</evidence>
<dbReference type="GO" id="GO:0006002">
    <property type="term" value="P:fructose 6-phosphate metabolic process"/>
    <property type="evidence" value="ECO:0007669"/>
    <property type="project" value="TreeGrafter"/>
</dbReference>
<evidence type="ECO:0000259" key="12">
    <source>
        <dbReference type="PROSITE" id="PS51464"/>
    </source>
</evidence>
<proteinExistence type="inferred from homology"/>
<keyword evidence="8" id="KW-0677">Repeat</keyword>
<dbReference type="InterPro" id="IPR001347">
    <property type="entry name" value="SIS_dom"/>
</dbReference>
<feature type="domain" description="Glutamine amidotransferase type-2" evidence="11">
    <location>
        <begin position="2"/>
        <end position="217"/>
    </location>
</feature>
<comment type="function">
    <text evidence="10">Catalyzes the first step in hexosamine metabolism, converting fructose-6P into glucosamine-6P using glutamine as a nitrogen source.</text>
</comment>
<protein>
    <recommendedName>
        <fullName evidence="4 10">Glutamine--fructose-6-phosphate aminotransferase [isomerizing]</fullName>
        <ecNumber evidence="3 10">2.6.1.16</ecNumber>
    </recommendedName>
    <alternativeName>
        <fullName evidence="10">D-fructose-6-phosphate amidotransferase</fullName>
    </alternativeName>
    <alternativeName>
        <fullName evidence="10">GFAT</fullName>
    </alternativeName>
    <alternativeName>
        <fullName evidence="10">Glucosamine-6-phosphate synthase</fullName>
    </alternativeName>
    <alternativeName>
        <fullName evidence="10">Hexosephosphate aminotransferase</fullName>
    </alternativeName>
    <alternativeName>
        <fullName evidence="10">L-glutamine--D-fructose-6-phosphate amidotransferase</fullName>
    </alternativeName>
</protein>
<dbReference type="PROSITE" id="PS51278">
    <property type="entry name" value="GATASE_TYPE_2"/>
    <property type="match status" value="1"/>
</dbReference>
<dbReference type="PANTHER" id="PTHR10937:SF0">
    <property type="entry name" value="GLUTAMINE--FRUCTOSE-6-PHOSPHATE TRANSAMINASE (ISOMERIZING)"/>
    <property type="match status" value="1"/>
</dbReference>
<comment type="subunit">
    <text evidence="10">Homodimer.</text>
</comment>
<dbReference type="Proteomes" id="UP000285138">
    <property type="component" value="Unassembled WGS sequence"/>
</dbReference>
<dbReference type="CDD" id="cd05009">
    <property type="entry name" value="SIS_GlmS_GlmD_2"/>
    <property type="match status" value="1"/>
</dbReference>
<evidence type="ECO:0000256" key="7">
    <source>
        <dbReference type="ARBA" id="ARBA00022679"/>
    </source>
</evidence>
<evidence type="ECO:0000256" key="2">
    <source>
        <dbReference type="ARBA" id="ARBA00004496"/>
    </source>
</evidence>
<accession>A0A424YGE4</accession>
<dbReference type="InterPro" id="IPR046348">
    <property type="entry name" value="SIS_dom_sf"/>
</dbReference>
<dbReference type="PROSITE" id="PS51464">
    <property type="entry name" value="SIS"/>
    <property type="match status" value="2"/>
</dbReference>
<evidence type="ECO:0000256" key="3">
    <source>
        <dbReference type="ARBA" id="ARBA00012916"/>
    </source>
</evidence>
<dbReference type="NCBIfam" id="NF001484">
    <property type="entry name" value="PRK00331.1"/>
    <property type="match status" value="1"/>
</dbReference>
<evidence type="ECO:0000256" key="10">
    <source>
        <dbReference type="HAMAP-Rule" id="MF_00164"/>
    </source>
</evidence>
<gene>
    <name evidence="10 13" type="primary">glmS</name>
    <name evidence="13" type="ORF">D5R97_03315</name>
</gene>
<dbReference type="PANTHER" id="PTHR10937">
    <property type="entry name" value="GLUCOSAMINE--FRUCTOSE-6-PHOSPHATE AMINOTRANSFERASE, ISOMERIZING"/>
    <property type="match status" value="1"/>
</dbReference>
<dbReference type="InterPro" id="IPR047084">
    <property type="entry name" value="GFAT_N"/>
</dbReference>
<dbReference type="SUPFAM" id="SSF53697">
    <property type="entry name" value="SIS domain"/>
    <property type="match status" value="1"/>
</dbReference>
<dbReference type="EMBL" id="QZAA01000092">
    <property type="protein sequence ID" value="RQD76985.1"/>
    <property type="molecule type" value="Genomic_DNA"/>
</dbReference>
<comment type="subcellular location">
    <subcellularLocation>
        <location evidence="2 10">Cytoplasm</location>
    </subcellularLocation>
</comment>
<comment type="catalytic activity">
    <reaction evidence="1 10">
        <text>D-fructose 6-phosphate + L-glutamine = D-glucosamine 6-phosphate + L-glutamate</text>
        <dbReference type="Rhea" id="RHEA:13237"/>
        <dbReference type="ChEBI" id="CHEBI:29985"/>
        <dbReference type="ChEBI" id="CHEBI:58359"/>
        <dbReference type="ChEBI" id="CHEBI:58725"/>
        <dbReference type="ChEBI" id="CHEBI:61527"/>
        <dbReference type="EC" id="2.6.1.16"/>
    </reaction>
</comment>
<reference evidence="13 14" key="1">
    <citation type="submission" date="2018-08" db="EMBL/GenBank/DDBJ databases">
        <title>The metabolism and importance of syntrophic acetate oxidation coupled to methane or sulfide production in haloalkaline environments.</title>
        <authorList>
            <person name="Timmers P.H.A."/>
            <person name="Vavourakis C.D."/>
            <person name="Sorokin D.Y."/>
            <person name="Sinninghe Damste J.S."/>
            <person name="Muyzer G."/>
            <person name="Stams A.J.M."/>
            <person name="Plugge C.M."/>
        </authorList>
    </citation>
    <scope>NUCLEOTIDE SEQUENCE [LARGE SCALE GENOMIC DNA]</scope>
    <source>
        <strain evidence="13">MSAO_Bac1</strain>
    </source>
</reference>
<evidence type="ECO:0000313" key="13">
    <source>
        <dbReference type="EMBL" id="RQD76985.1"/>
    </source>
</evidence>
<feature type="active site" description="Nucleophile; for GATase activity" evidence="10">
    <location>
        <position position="2"/>
    </location>
</feature>
<dbReference type="CDD" id="cd05008">
    <property type="entry name" value="SIS_GlmS_GlmD_1"/>
    <property type="match status" value="1"/>
</dbReference>
<evidence type="ECO:0000256" key="6">
    <source>
        <dbReference type="ARBA" id="ARBA00022576"/>
    </source>
</evidence>
<dbReference type="FunFam" id="3.40.50.10490:FF:000001">
    <property type="entry name" value="Glutamine--fructose-6-phosphate aminotransferase [isomerizing]"/>
    <property type="match status" value="1"/>
</dbReference>
<feature type="domain" description="SIS" evidence="12">
    <location>
        <begin position="286"/>
        <end position="426"/>
    </location>
</feature>
<name>A0A424YGE4_9FIRM</name>
<evidence type="ECO:0000259" key="11">
    <source>
        <dbReference type="PROSITE" id="PS51278"/>
    </source>
</evidence>
<evidence type="ECO:0000256" key="9">
    <source>
        <dbReference type="ARBA" id="ARBA00022962"/>
    </source>
</evidence>
<evidence type="ECO:0000256" key="8">
    <source>
        <dbReference type="ARBA" id="ARBA00022737"/>
    </source>
</evidence>